<dbReference type="EMBL" id="BK014923">
    <property type="protein sequence ID" value="DAD82687.1"/>
    <property type="molecule type" value="Genomic_DNA"/>
</dbReference>
<name>A0A8S5MKV7_9CAUD</name>
<accession>A0A8S5MKV7</accession>
<reference evidence="1" key="1">
    <citation type="journal article" date="2021" name="Proc. Natl. Acad. Sci. U.S.A.">
        <title>A Catalog of Tens of Thousands of Viruses from Human Metagenomes Reveals Hidden Associations with Chronic Diseases.</title>
        <authorList>
            <person name="Tisza M.J."/>
            <person name="Buck C.B."/>
        </authorList>
    </citation>
    <scope>NUCLEOTIDE SEQUENCE</scope>
    <source>
        <strain evidence="1">Ctrpg19</strain>
    </source>
</reference>
<evidence type="ECO:0000313" key="1">
    <source>
        <dbReference type="EMBL" id="DAD82687.1"/>
    </source>
</evidence>
<sequence length="122" mass="13904">MTICFDVKDEKEMRFGGAYYSASDLVKDKPTYIKSVVYNKKKSTTVVIWSDGTATKAVCNEHDTYNPEQGLLVAVMRKMCGREFVNKLLFDWSVSDDVISESDGVKVRTIKDVRKENTVDFK</sequence>
<protein>
    <submittedName>
        <fullName evidence="1">Insulin-like 3 A chain, Insulin-like, Cleavage on pair of</fullName>
    </submittedName>
</protein>
<organism evidence="1">
    <name type="scientific">Siphoviridae sp. ctrpg19</name>
    <dbReference type="NCBI Taxonomy" id="2826481"/>
    <lineage>
        <taxon>Viruses</taxon>
        <taxon>Duplodnaviria</taxon>
        <taxon>Heunggongvirae</taxon>
        <taxon>Uroviricota</taxon>
        <taxon>Caudoviricetes</taxon>
    </lineage>
</organism>
<proteinExistence type="predicted"/>